<dbReference type="RefSeq" id="WP_166915342.1">
    <property type="nucleotide sequence ID" value="NZ_CP050253.1"/>
</dbReference>
<keyword evidence="2" id="KW-1185">Reference proteome</keyword>
<accession>A0A6G9I9T6</accession>
<proteinExistence type="predicted"/>
<gene>
    <name evidence="1" type="ORF">IPMB12_04470</name>
</gene>
<protein>
    <submittedName>
        <fullName evidence="1">Uncharacterized protein</fullName>
    </submittedName>
</protein>
<evidence type="ECO:0000313" key="1">
    <source>
        <dbReference type="EMBL" id="QIQ20998.1"/>
    </source>
</evidence>
<dbReference type="AlphaFoldDB" id="A0A6G9I9T6"/>
<dbReference type="Proteomes" id="UP000501168">
    <property type="component" value="Chromosome"/>
</dbReference>
<dbReference type="InParanoid" id="A0A6G9I9T6"/>
<sequence>MNFNKPRKGRPSWQKLISSITKEMIDVYRIHSIPYPSFRELVCEVKQCLESLTLYLKNINVEELDTAFYISLRENSPSQNTSNIFLCWYSDKNSCQTNFVEYLHEIILKMYKKRFDKISEPSLVIESCDISNFKVIIDGKECNIIEGYLPEYTYKFILSENKLEYAIEIKLINFLSDRMIPLLYKQVRSKNKLEFISPTSPCNKTIKKHVKELHDLLCVPSDTIESLLSDWINKVKSQDSRTEVQCAYENFYQYCLQHLIYYPFKKWTINKFTIRLKSYGVYQKRSHRHKYYVGICLS</sequence>
<dbReference type="KEGG" id="orb:IPMB12_04470"/>
<dbReference type="EMBL" id="CP050253">
    <property type="protein sequence ID" value="QIQ20998.1"/>
    <property type="molecule type" value="Genomic_DNA"/>
</dbReference>
<name>A0A6G9I9T6_9GAMM</name>
<organism evidence="1 2">
    <name type="scientific">Zophobihabitans entericus</name>
    <dbReference type="NCBI Taxonomy" id="1635327"/>
    <lineage>
        <taxon>Bacteria</taxon>
        <taxon>Pseudomonadati</taxon>
        <taxon>Pseudomonadota</taxon>
        <taxon>Gammaproteobacteria</taxon>
        <taxon>Orbales</taxon>
        <taxon>Orbaceae</taxon>
        <taxon>Zophobihabitans</taxon>
    </lineage>
</organism>
<evidence type="ECO:0000313" key="2">
    <source>
        <dbReference type="Proteomes" id="UP000501168"/>
    </source>
</evidence>
<reference evidence="1 2" key="1">
    <citation type="submission" date="2020-03" db="EMBL/GenBank/DDBJ databases">
        <title>Complete genome sequence of Orbus sp. IPMB12 (BCRC 80908).</title>
        <authorList>
            <person name="Lo W.-S."/>
            <person name="Chang T.-H."/>
            <person name="Kuo C.-H."/>
        </authorList>
    </citation>
    <scope>NUCLEOTIDE SEQUENCE [LARGE SCALE GENOMIC DNA]</scope>
    <source>
        <strain evidence="1 2">IPMB12</strain>
    </source>
</reference>